<keyword evidence="2" id="KW-1185">Reference proteome</keyword>
<dbReference type="InterPro" id="IPR030911">
    <property type="entry name" value="Sec_acc_SLAP"/>
</dbReference>
<dbReference type="NCBIfam" id="TIGR04399">
    <property type="entry name" value="acc_Sec_SLAP"/>
    <property type="match status" value="1"/>
</dbReference>
<evidence type="ECO:0000313" key="2">
    <source>
        <dbReference type="Proteomes" id="UP000531594"/>
    </source>
</evidence>
<sequence>MLGFFKRDKNKIAKDGEDHTVDSKELLGEEVESTGREVKTKLHFPPGINVGQEERYYYQFLNNELPLLKENQISLSGIEVEKDEDDSVVVKAFIRNSLPKAIMFNEPVPLLLLGPDEQVLARKTFNLSVFGELPAESSLPWLFTFEKQFVKVEEIPQTDWKLAFELKKEKGPHALDLEESWEKSLADTDKEKLAELVKKMTPPKPGEVNFMGIQARLDKDGSLHTTLLIRNGSDKNVKLEQIPLIIEDASGECVAEGGFILDNFEVKANTSKPWTFIFPQSLLKKEKIDLSKWKAYPPKGA</sequence>
<dbReference type="NCBIfam" id="TIGR04398">
    <property type="entry name" value="SLAP_DUP"/>
    <property type="match status" value="2"/>
</dbReference>
<reference evidence="1 2" key="1">
    <citation type="submission" date="2020-08" db="EMBL/GenBank/DDBJ databases">
        <title>Genomic Encyclopedia of Type Strains, Phase IV (KMG-IV): sequencing the most valuable type-strain genomes for metagenomic binning, comparative biology and taxonomic classification.</title>
        <authorList>
            <person name="Goeker M."/>
        </authorList>
    </citation>
    <scope>NUCLEOTIDE SEQUENCE [LARGE SCALE GENOMIC DNA]</scope>
    <source>
        <strain evidence="1 2">DSM 5391</strain>
    </source>
</reference>
<protein>
    <submittedName>
        <fullName evidence="1">Accessory Sec system S-layer assembly protein</fullName>
    </submittedName>
</protein>
<dbReference type="AlphaFoldDB" id="A0A7X0HSI6"/>
<proteinExistence type="predicted"/>
<dbReference type="EMBL" id="JACHGK010000009">
    <property type="protein sequence ID" value="MBB6446077.1"/>
    <property type="molecule type" value="Genomic_DNA"/>
</dbReference>
<name>A0A7X0HSI6_9BACI</name>
<dbReference type="Proteomes" id="UP000531594">
    <property type="component" value="Unassembled WGS sequence"/>
</dbReference>
<accession>A0A7X0HSI6</accession>
<comment type="caution">
    <text evidence="1">The sequence shown here is derived from an EMBL/GenBank/DDBJ whole genome shotgun (WGS) entry which is preliminary data.</text>
</comment>
<evidence type="ECO:0000313" key="1">
    <source>
        <dbReference type="EMBL" id="MBB6446077.1"/>
    </source>
</evidence>
<organism evidence="1 2">
    <name type="scientific">Bacillus benzoevorans</name>
    <dbReference type="NCBI Taxonomy" id="1456"/>
    <lineage>
        <taxon>Bacteria</taxon>
        <taxon>Bacillati</taxon>
        <taxon>Bacillota</taxon>
        <taxon>Bacilli</taxon>
        <taxon>Bacillales</taxon>
        <taxon>Bacillaceae</taxon>
        <taxon>Bacillus</taxon>
    </lineage>
</organism>
<dbReference type="RefSeq" id="WP_184526752.1">
    <property type="nucleotide sequence ID" value="NZ_JACHGK010000009.1"/>
</dbReference>
<gene>
    <name evidence="1" type="ORF">HNR53_002727</name>
</gene>
<dbReference type="InterPro" id="IPR030910">
    <property type="entry name" value="SLAP_dom"/>
</dbReference>